<organism evidence="2 3">
    <name type="scientific">Caldicellulosiruptor morganii</name>
    <dbReference type="NCBI Taxonomy" id="1387555"/>
    <lineage>
        <taxon>Bacteria</taxon>
        <taxon>Bacillati</taxon>
        <taxon>Bacillota</taxon>
        <taxon>Bacillota incertae sedis</taxon>
        <taxon>Caldicellulosiruptorales</taxon>
        <taxon>Caldicellulosiruptoraceae</taxon>
        <taxon>Caldicellulosiruptor</taxon>
    </lineage>
</organism>
<evidence type="ECO:0000259" key="1">
    <source>
        <dbReference type="Pfam" id="PF01850"/>
    </source>
</evidence>
<dbReference type="RefSeq" id="WP_045168584.1">
    <property type="nucleotide sequence ID" value="NZ_CP113865.1"/>
</dbReference>
<reference evidence="2" key="1">
    <citation type="submission" date="2022-12" db="EMBL/GenBank/DDBJ databases">
        <authorList>
            <person name="Bing R.G."/>
            <person name="Willard D.J."/>
            <person name="Manesh M.J.H."/>
            <person name="Laemthong T."/>
            <person name="Crosby J.R."/>
            <person name="Kelly R.M."/>
        </authorList>
    </citation>
    <scope>NUCLEOTIDE SEQUENCE</scope>
    <source>
        <strain evidence="2">DSM 8990</strain>
    </source>
</reference>
<evidence type="ECO:0000313" key="2">
    <source>
        <dbReference type="EMBL" id="WAM33908.1"/>
    </source>
</evidence>
<dbReference type="InterPro" id="IPR002716">
    <property type="entry name" value="PIN_dom"/>
</dbReference>
<protein>
    <submittedName>
        <fullName evidence="2">PIN domain-containing protein</fullName>
    </submittedName>
</protein>
<dbReference type="Gene3D" id="3.40.50.1010">
    <property type="entry name" value="5'-nuclease"/>
    <property type="match status" value="1"/>
</dbReference>
<dbReference type="Proteomes" id="UP001164909">
    <property type="component" value="Chromosome"/>
</dbReference>
<proteinExistence type="predicted"/>
<gene>
    <name evidence="2" type="ORF">OTK00_000048</name>
</gene>
<dbReference type="InterPro" id="IPR029060">
    <property type="entry name" value="PIN-like_dom_sf"/>
</dbReference>
<dbReference type="SUPFAM" id="SSF88723">
    <property type="entry name" value="PIN domain-like"/>
    <property type="match status" value="1"/>
</dbReference>
<dbReference type="PANTHER" id="PTHR39664">
    <property type="match status" value="1"/>
</dbReference>
<dbReference type="PANTHER" id="PTHR39664:SF2">
    <property type="entry name" value="NUCLEIC ACID-BINDING PROTEIN, CONTAINING PIN DOMAIN-RELATED"/>
    <property type="match status" value="1"/>
</dbReference>
<dbReference type="EMBL" id="CP113865">
    <property type="protein sequence ID" value="WAM33908.1"/>
    <property type="molecule type" value="Genomic_DNA"/>
</dbReference>
<name>A0ABY7BM36_9FIRM</name>
<dbReference type="Pfam" id="PF01850">
    <property type="entry name" value="PIN"/>
    <property type="match status" value="1"/>
</dbReference>
<keyword evidence="3" id="KW-1185">Reference proteome</keyword>
<sequence length="131" mass="15029">MKKNKKRILKLIDANVILRLLLNDIAELNQVTRDIIKNNEVLILNEVVAEIIYVLEKLYKVERKEISNTLIKLFAHPNIFVQDLAVITGALKIYADKGVDFVDAVLVAQSKCNGYTVYTFDKKLEKLLQLE</sequence>
<accession>A0ABY7BM36</accession>
<feature type="domain" description="PIN" evidence="1">
    <location>
        <begin position="11"/>
        <end position="126"/>
    </location>
</feature>
<evidence type="ECO:0000313" key="3">
    <source>
        <dbReference type="Proteomes" id="UP001164909"/>
    </source>
</evidence>